<evidence type="ECO:0000313" key="3">
    <source>
        <dbReference type="Proteomes" id="UP000694399"/>
    </source>
</evidence>
<name>A0A8C8XE77_PANLE</name>
<keyword evidence="3" id="KW-1185">Reference proteome</keyword>
<evidence type="ECO:0000313" key="2">
    <source>
        <dbReference type="Ensembl" id="ENSPLOP00000016633.1"/>
    </source>
</evidence>
<feature type="compositionally biased region" description="Polar residues" evidence="1">
    <location>
        <begin position="76"/>
        <end position="85"/>
    </location>
</feature>
<dbReference type="AlphaFoldDB" id="A0A8C8XE77"/>
<sequence length="123" mass="13082">MTTLGGSPLLPRRLWPEELQVPGDAVKVSCQSCLCCLGPRVPSASLFPQTWSGVQPGKPTRGHPRGRPDSGHSRGGHSTSLNSAQPCPRCIAGESVSALTFSFSWHSAGVQTDLFLASAWKQK</sequence>
<reference evidence="2" key="1">
    <citation type="journal article" date="2019" name="bioRxiv">
        <title>Long live the king: chromosome-level assembly of the lion (Panthera leo) using linked-read, Hi-C, and long read data.</title>
        <authorList>
            <person name="Armstrong E.E."/>
            <person name="Taylor R.W."/>
            <person name="Miller D.E."/>
            <person name="Kaelin C."/>
            <person name="Barsh G."/>
            <person name="Hadly E.A."/>
            <person name="Petrov D."/>
        </authorList>
    </citation>
    <scope>NUCLEOTIDE SEQUENCE [LARGE SCALE GENOMIC DNA]</scope>
</reference>
<feature type="region of interest" description="Disordered" evidence="1">
    <location>
        <begin position="48"/>
        <end position="85"/>
    </location>
</feature>
<reference evidence="2" key="2">
    <citation type="submission" date="2025-08" db="UniProtKB">
        <authorList>
            <consortium name="Ensembl"/>
        </authorList>
    </citation>
    <scope>IDENTIFICATION</scope>
</reference>
<dbReference type="Proteomes" id="UP000694399">
    <property type="component" value="Chromosome D3"/>
</dbReference>
<proteinExistence type="predicted"/>
<protein>
    <submittedName>
        <fullName evidence="2">Uncharacterized protein</fullName>
    </submittedName>
</protein>
<organism evidence="2 3">
    <name type="scientific">Panthera leo</name>
    <name type="common">Lion</name>
    <dbReference type="NCBI Taxonomy" id="9689"/>
    <lineage>
        <taxon>Eukaryota</taxon>
        <taxon>Metazoa</taxon>
        <taxon>Chordata</taxon>
        <taxon>Craniata</taxon>
        <taxon>Vertebrata</taxon>
        <taxon>Euteleostomi</taxon>
        <taxon>Mammalia</taxon>
        <taxon>Eutheria</taxon>
        <taxon>Laurasiatheria</taxon>
        <taxon>Carnivora</taxon>
        <taxon>Feliformia</taxon>
        <taxon>Felidae</taxon>
        <taxon>Pantherinae</taxon>
        <taxon>Panthera</taxon>
    </lineage>
</organism>
<reference evidence="2" key="3">
    <citation type="submission" date="2025-09" db="UniProtKB">
        <authorList>
            <consortium name="Ensembl"/>
        </authorList>
    </citation>
    <scope>IDENTIFICATION</scope>
</reference>
<accession>A0A8C8XE77</accession>
<dbReference type="Ensembl" id="ENSPLOT00000018426.1">
    <property type="protein sequence ID" value="ENSPLOP00000016633.1"/>
    <property type="gene ID" value="ENSPLOG00000012158.1"/>
</dbReference>
<evidence type="ECO:0000256" key="1">
    <source>
        <dbReference type="SAM" id="MobiDB-lite"/>
    </source>
</evidence>